<sequence>MPTQSGRPLFFIFHSTSKNILIECTEVTMRIDSTILQWTLYPVYTSHSPFVINSGRPCESWLSLPPHHPFYIMLTTWLQQSRPTSRWRRTWGARLGHRQRGQ</sequence>
<dbReference type="EMBL" id="VIGI01000002">
    <property type="protein sequence ID" value="KAB8303698.1"/>
    <property type="molecule type" value="Genomic_DNA"/>
</dbReference>
<comment type="caution">
    <text evidence="1">The sequence shown here is derived from an EMBL/GenBank/DDBJ whole genome shotgun (WGS) entry which is preliminary data.</text>
</comment>
<protein>
    <submittedName>
        <fullName evidence="1">Uncharacterized protein</fullName>
    </submittedName>
</protein>
<keyword evidence="2" id="KW-1185">Reference proteome</keyword>
<dbReference type="Proteomes" id="UP000326757">
    <property type="component" value="Unassembled WGS sequence"/>
</dbReference>
<proteinExistence type="predicted"/>
<reference evidence="1 2" key="1">
    <citation type="submission" date="2019-06" db="EMBL/GenBank/DDBJ databases">
        <title>Genome Sequence of the Brown Rot Fungal Pathogen Monilinia laxa.</title>
        <authorList>
            <person name="De Miccolis Angelini R.M."/>
            <person name="Landi L."/>
            <person name="Abate D."/>
            <person name="Pollastro S."/>
            <person name="Romanazzi G."/>
            <person name="Faretra F."/>
        </authorList>
    </citation>
    <scope>NUCLEOTIDE SEQUENCE [LARGE SCALE GENOMIC DNA]</scope>
    <source>
        <strain evidence="1 2">Mlax316</strain>
    </source>
</reference>
<name>A0A5N6KJ56_MONLA</name>
<dbReference type="AlphaFoldDB" id="A0A5N6KJ56"/>
<accession>A0A5N6KJ56</accession>
<evidence type="ECO:0000313" key="1">
    <source>
        <dbReference type="EMBL" id="KAB8303698.1"/>
    </source>
</evidence>
<gene>
    <name evidence="1" type="ORF">EYC80_005084</name>
</gene>
<organism evidence="1 2">
    <name type="scientific">Monilinia laxa</name>
    <name type="common">Brown rot fungus</name>
    <name type="synonym">Sclerotinia laxa</name>
    <dbReference type="NCBI Taxonomy" id="61186"/>
    <lineage>
        <taxon>Eukaryota</taxon>
        <taxon>Fungi</taxon>
        <taxon>Dikarya</taxon>
        <taxon>Ascomycota</taxon>
        <taxon>Pezizomycotina</taxon>
        <taxon>Leotiomycetes</taxon>
        <taxon>Helotiales</taxon>
        <taxon>Sclerotiniaceae</taxon>
        <taxon>Monilinia</taxon>
    </lineage>
</organism>
<evidence type="ECO:0000313" key="2">
    <source>
        <dbReference type="Proteomes" id="UP000326757"/>
    </source>
</evidence>